<feature type="signal peptide" evidence="1">
    <location>
        <begin position="1"/>
        <end position="21"/>
    </location>
</feature>
<organism evidence="2 3">
    <name type="scientific">Thanatephorus cucumeris (strain AG1-IB / isolate 7/3/14)</name>
    <name type="common">Lettuce bottom rot fungus</name>
    <name type="synonym">Rhizoctonia solani</name>
    <dbReference type="NCBI Taxonomy" id="1108050"/>
    <lineage>
        <taxon>Eukaryota</taxon>
        <taxon>Fungi</taxon>
        <taxon>Dikarya</taxon>
        <taxon>Basidiomycota</taxon>
        <taxon>Agaricomycotina</taxon>
        <taxon>Agaricomycetes</taxon>
        <taxon>Cantharellales</taxon>
        <taxon>Ceratobasidiaceae</taxon>
        <taxon>Rhizoctonia</taxon>
        <taxon>Rhizoctonia solani AG-1</taxon>
    </lineage>
</organism>
<evidence type="ECO:0000313" key="3">
    <source>
        <dbReference type="Proteomes" id="UP000059188"/>
    </source>
</evidence>
<evidence type="ECO:0000256" key="1">
    <source>
        <dbReference type="SAM" id="SignalP"/>
    </source>
</evidence>
<evidence type="ECO:0000313" key="2">
    <source>
        <dbReference type="EMBL" id="CEL53645.1"/>
    </source>
</evidence>
<dbReference type="AlphaFoldDB" id="A0A0B7F7Y0"/>
<dbReference type="Proteomes" id="UP000059188">
    <property type="component" value="Unassembled WGS sequence"/>
</dbReference>
<name>A0A0B7F7Y0_THACB</name>
<accession>A0A0B7F7Y0</accession>
<reference evidence="2 3" key="1">
    <citation type="submission" date="2014-11" db="EMBL/GenBank/DDBJ databases">
        <authorList>
            <person name="Wibberg Daniel"/>
        </authorList>
    </citation>
    <scope>NUCLEOTIDE SEQUENCE [LARGE SCALE GENOMIC DNA]</scope>
    <source>
        <strain evidence="2">Rhizoctonia solani AG1-IB 7/3/14</strain>
    </source>
</reference>
<protein>
    <submittedName>
        <fullName evidence="2">Uncharacterized protein</fullName>
    </submittedName>
</protein>
<feature type="chain" id="PRO_5002126393" evidence="1">
    <location>
        <begin position="22"/>
        <end position="66"/>
    </location>
</feature>
<keyword evidence="3" id="KW-1185">Reference proteome</keyword>
<dbReference type="EMBL" id="LN679112">
    <property type="protein sequence ID" value="CEL53645.1"/>
    <property type="molecule type" value="Genomic_DNA"/>
</dbReference>
<gene>
    <name evidence="2" type="ORF">RSOLAG1IB_06500</name>
</gene>
<keyword evidence="1" id="KW-0732">Signal</keyword>
<sequence length="66" mass="7331">MWMGGIRICIVLVWRMKSRIAIPSGDTQLRCEGLCNRLVYADSSDTRAAGTSQPLYISILGTNPSW</sequence>
<proteinExistence type="predicted"/>